<evidence type="ECO:0000313" key="2">
    <source>
        <dbReference type="EMBL" id="MBU9713356.1"/>
    </source>
</evidence>
<dbReference type="PANTHER" id="PTHR33705">
    <property type="entry name" value="PHOSPHOCARRIER PROTEIN HPR"/>
    <property type="match status" value="1"/>
</dbReference>
<comment type="caution">
    <text evidence="2">The sequence shown here is derived from an EMBL/GenBank/DDBJ whole genome shotgun (WGS) entry which is preliminary data.</text>
</comment>
<gene>
    <name evidence="2" type="ORF">KS419_16635</name>
</gene>
<protein>
    <submittedName>
        <fullName evidence="2">HPr family phosphocarrier protein</fullName>
    </submittedName>
</protein>
<dbReference type="InterPro" id="IPR000032">
    <property type="entry name" value="HPr-like"/>
</dbReference>
<dbReference type="EMBL" id="JAHQCS010000134">
    <property type="protein sequence ID" value="MBU9713356.1"/>
    <property type="molecule type" value="Genomic_DNA"/>
</dbReference>
<proteinExistence type="predicted"/>
<dbReference type="InterPro" id="IPR050399">
    <property type="entry name" value="HPr"/>
</dbReference>
<dbReference type="Proteomes" id="UP000784880">
    <property type="component" value="Unassembled WGS sequence"/>
</dbReference>
<organism evidence="2 3">
    <name type="scientific">Evansella tamaricis</name>
    <dbReference type="NCBI Taxonomy" id="2069301"/>
    <lineage>
        <taxon>Bacteria</taxon>
        <taxon>Bacillati</taxon>
        <taxon>Bacillota</taxon>
        <taxon>Bacilli</taxon>
        <taxon>Bacillales</taxon>
        <taxon>Bacillaceae</taxon>
        <taxon>Evansella</taxon>
    </lineage>
</organism>
<keyword evidence="3" id="KW-1185">Reference proteome</keyword>
<dbReference type="PROSITE" id="PS51350">
    <property type="entry name" value="PTS_HPR_DOM"/>
    <property type="match status" value="1"/>
</dbReference>
<accession>A0ABS6JI58</accession>
<evidence type="ECO:0000259" key="1">
    <source>
        <dbReference type="PROSITE" id="PS51350"/>
    </source>
</evidence>
<dbReference type="Pfam" id="PF00381">
    <property type="entry name" value="PTS-HPr"/>
    <property type="match status" value="1"/>
</dbReference>
<name>A0ABS6JI58_9BACI</name>
<dbReference type="PANTHER" id="PTHR33705:SF2">
    <property type="entry name" value="PHOSPHOCARRIER PROTEIN NPR"/>
    <property type="match status" value="1"/>
</dbReference>
<reference evidence="2 3" key="1">
    <citation type="submission" date="2021-06" db="EMBL/GenBank/DDBJ databases">
        <title>Bacillus sp. RD4P76, an endophyte from a halophyte.</title>
        <authorList>
            <person name="Sun J.-Q."/>
        </authorList>
    </citation>
    <scope>NUCLEOTIDE SEQUENCE [LARGE SCALE GENOMIC DNA]</scope>
    <source>
        <strain evidence="2 3">CGMCC 1.15917</strain>
    </source>
</reference>
<feature type="domain" description="HPr" evidence="1">
    <location>
        <begin position="1"/>
        <end position="80"/>
    </location>
</feature>
<evidence type="ECO:0000313" key="3">
    <source>
        <dbReference type="Proteomes" id="UP000784880"/>
    </source>
</evidence>
<sequence length="80" mass="8777">MKLTVKRPIFAESASKFVNTASKYSATILIKKDHWVVDAKSLLGVLALSLQPGDVVEFTMDGEQDEGFLDEVVTSGLFDK</sequence>
<dbReference type="RefSeq" id="WP_217067517.1">
    <property type="nucleotide sequence ID" value="NZ_JAHQCS010000134.1"/>
</dbReference>